<gene>
    <name evidence="1" type="ORF">Dxin01_00798</name>
</gene>
<proteinExistence type="predicted"/>
<evidence type="ECO:0000313" key="2">
    <source>
        <dbReference type="Proteomes" id="UP001458946"/>
    </source>
</evidence>
<comment type="caution">
    <text evidence="1">The sequence shown here is derived from an EMBL/GenBank/DDBJ whole genome shotgun (WGS) entry which is preliminary data.</text>
</comment>
<keyword evidence="2" id="KW-1185">Reference proteome</keyword>
<accession>A0ABP9VBI2</accession>
<organism evidence="1 2">
    <name type="scientific">Deinococcus xinjiangensis</name>
    <dbReference type="NCBI Taxonomy" id="457454"/>
    <lineage>
        <taxon>Bacteria</taxon>
        <taxon>Thermotogati</taxon>
        <taxon>Deinococcota</taxon>
        <taxon>Deinococci</taxon>
        <taxon>Deinococcales</taxon>
        <taxon>Deinococcaceae</taxon>
        <taxon>Deinococcus</taxon>
    </lineage>
</organism>
<sequence>MFGLAHGGKRLCGNGRTLGGWYLECAVQRSGTHPLDSFLVDFPTLVPPQIRLNALGVTLWTDKEGVTHVVDLVGKEHYPYVPDFWEEARHMGFSRKVSPSLNLSQLSAKSRFYFVHERGLIGNASELLPFLEGGHICPTHKGHPQDSRCAGLHWQVTPSAVANEDKRFLAQGEYALRGHLRSGAPDVKYVRAIFASVPITAISHVVGAGGLQAAQQARFQAAQKGGLPVHAVQL</sequence>
<dbReference type="Proteomes" id="UP001458946">
    <property type="component" value="Unassembled WGS sequence"/>
</dbReference>
<dbReference type="EMBL" id="BAABRN010000006">
    <property type="protein sequence ID" value="GAA5501067.1"/>
    <property type="molecule type" value="Genomic_DNA"/>
</dbReference>
<name>A0ABP9VBI2_9DEIO</name>
<evidence type="ECO:0000313" key="1">
    <source>
        <dbReference type="EMBL" id="GAA5501067.1"/>
    </source>
</evidence>
<dbReference type="RefSeq" id="WP_353541041.1">
    <property type="nucleotide sequence ID" value="NZ_BAABRN010000006.1"/>
</dbReference>
<reference evidence="1 2" key="1">
    <citation type="submission" date="2024-02" db="EMBL/GenBank/DDBJ databases">
        <title>Deinococcus xinjiangensis NBRC 107630.</title>
        <authorList>
            <person name="Ichikawa N."/>
            <person name="Katano-Makiyama Y."/>
            <person name="Hidaka K."/>
        </authorList>
    </citation>
    <scope>NUCLEOTIDE SEQUENCE [LARGE SCALE GENOMIC DNA]</scope>
    <source>
        <strain evidence="1 2">NBRC 107630</strain>
    </source>
</reference>
<protein>
    <submittedName>
        <fullName evidence="1">Uncharacterized protein</fullName>
    </submittedName>
</protein>